<accession>A0A4Y6PQR2</accession>
<feature type="transmembrane region" description="Helical" evidence="6">
    <location>
        <begin position="12"/>
        <end position="36"/>
    </location>
</feature>
<dbReference type="Pfam" id="PF09335">
    <property type="entry name" value="VTT_dom"/>
    <property type="match status" value="1"/>
</dbReference>
<dbReference type="EMBL" id="CP041186">
    <property type="protein sequence ID" value="QDG50668.1"/>
    <property type="molecule type" value="Genomic_DNA"/>
</dbReference>
<protein>
    <recommendedName>
        <fullName evidence="7">VTT domain-containing protein</fullName>
    </recommendedName>
</protein>
<evidence type="ECO:0000256" key="3">
    <source>
        <dbReference type="ARBA" id="ARBA00022692"/>
    </source>
</evidence>
<evidence type="ECO:0000313" key="8">
    <source>
        <dbReference type="EMBL" id="QDG50668.1"/>
    </source>
</evidence>
<dbReference type="RefSeq" id="WP_141197160.1">
    <property type="nucleotide sequence ID" value="NZ_CP041186.1"/>
</dbReference>
<evidence type="ECO:0000256" key="2">
    <source>
        <dbReference type="ARBA" id="ARBA00022475"/>
    </source>
</evidence>
<keyword evidence="5 6" id="KW-0472">Membrane</keyword>
<dbReference type="AlphaFoldDB" id="A0A4Y6PQR2"/>
<keyword evidence="3 6" id="KW-0812">Transmembrane</keyword>
<feature type="domain" description="VTT" evidence="7">
    <location>
        <begin position="38"/>
        <end position="168"/>
    </location>
</feature>
<accession>A0A5B8Y868</accession>
<evidence type="ECO:0000256" key="1">
    <source>
        <dbReference type="ARBA" id="ARBA00004651"/>
    </source>
</evidence>
<evidence type="ECO:0000256" key="6">
    <source>
        <dbReference type="SAM" id="Phobius"/>
    </source>
</evidence>
<feature type="transmembrane region" description="Helical" evidence="6">
    <location>
        <begin position="184"/>
        <end position="202"/>
    </location>
</feature>
<reference evidence="8 9" key="1">
    <citation type="submission" date="2019-06" db="EMBL/GenBank/DDBJ databases">
        <title>Persicimonas caeni gen. nov., sp. nov., a predatory bacterium isolated from solar saltern.</title>
        <authorList>
            <person name="Wang S."/>
        </authorList>
    </citation>
    <scope>NUCLEOTIDE SEQUENCE [LARGE SCALE GENOMIC DNA]</scope>
    <source>
        <strain evidence="8 9">YN101</strain>
    </source>
</reference>
<dbReference type="PANTHER" id="PTHR42709">
    <property type="entry name" value="ALKALINE PHOSPHATASE LIKE PROTEIN"/>
    <property type="match status" value="1"/>
</dbReference>
<evidence type="ECO:0000259" key="7">
    <source>
        <dbReference type="Pfam" id="PF09335"/>
    </source>
</evidence>
<sequence length="212" mass="23930">MELYDLQTIFDYLSGQAIWWGLLLLMLSAMIEYIVPPFPGDTVTVAGAVLIPTAGWPWWAVFGAVTLGSLIGAAIDWWAGNWVARNQEKNTWIHRLLDREKIRPKVDKLIHQFEKHGSVYIAINRFVPAFRAVFFLAAGLARLVLWKVLLFAALSAALWNAALLALGYLVGYNIEELANWVQRYTHLVYVGLGVAILLWFGIKLVRHLRADG</sequence>
<keyword evidence="9" id="KW-1185">Reference proteome</keyword>
<dbReference type="InterPro" id="IPR032816">
    <property type="entry name" value="VTT_dom"/>
</dbReference>
<feature type="transmembrane region" description="Helical" evidence="6">
    <location>
        <begin position="56"/>
        <end position="79"/>
    </location>
</feature>
<organism evidence="8 9">
    <name type="scientific">Persicimonas caeni</name>
    <dbReference type="NCBI Taxonomy" id="2292766"/>
    <lineage>
        <taxon>Bacteria</taxon>
        <taxon>Deltaproteobacteria</taxon>
        <taxon>Bradymonadales</taxon>
        <taxon>Bradymonadaceae</taxon>
        <taxon>Persicimonas</taxon>
    </lineage>
</organism>
<comment type="subcellular location">
    <subcellularLocation>
        <location evidence="1">Cell membrane</location>
        <topology evidence="1">Multi-pass membrane protein</topology>
    </subcellularLocation>
</comment>
<dbReference type="Proteomes" id="UP000315995">
    <property type="component" value="Chromosome"/>
</dbReference>
<evidence type="ECO:0000256" key="5">
    <source>
        <dbReference type="ARBA" id="ARBA00023136"/>
    </source>
</evidence>
<keyword evidence="4 6" id="KW-1133">Transmembrane helix</keyword>
<dbReference type="GO" id="GO:0005886">
    <property type="term" value="C:plasma membrane"/>
    <property type="evidence" value="ECO:0007669"/>
    <property type="project" value="UniProtKB-SubCell"/>
</dbReference>
<dbReference type="OrthoDB" id="9813426at2"/>
<dbReference type="PANTHER" id="PTHR42709:SF6">
    <property type="entry name" value="UNDECAPRENYL PHOSPHATE TRANSPORTER A"/>
    <property type="match status" value="1"/>
</dbReference>
<dbReference type="InterPro" id="IPR051311">
    <property type="entry name" value="DedA_domain"/>
</dbReference>
<proteinExistence type="predicted"/>
<gene>
    <name evidence="8" type="ORF">FIV42_07960</name>
</gene>
<feature type="transmembrane region" description="Helical" evidence="6">
    <location>
        <begin position="151"/>
        <end position="172"/>
    </location>
</feature>
<evidence type="ECO:0000313" key="9">
    <source>
        <dbReference type="Proteomes" id="UP000315995"/>
    </source>
</evidence>
<evidence type="ECO:0000256" key="4">
    <source>
        <dbReference type="ARBA" id="ARBA00022989"/>
    </source>
</evidence>
<name>A0A4Y6PQR2_PERCE</name>
<feature type="transmembrane region" description="Helical" evidence="6">
    <location>
        <begin position="126"/>
        <end position="145"/>
    </location>
</feature>
<keyword evidence="2" id="KW-1003">Cell membrane</keyword>